<proteinExistence type="predicted"/>
<sequence>MAVFAMSYSVRTAASAGYAACAEPTRGGVQASLLRRDNKTSAGNFPTSRRRTSRQRSLIGRPLAVAVAQPACGSRSDRSEGNSGGTGAGLMRGWSERYSSTRQQILDLGTAGACTLVVCNATYFLCAFLFVWLNVLQVQKGMTLAMAGLNVAEAFGITYASCQVTKLPRIVGTLLLVPAVQCALQRLTGGDRRQYRRVFFSLLVAAITTVLGSIGLLVLAWMS</sequence>
<feature type="region of interest" description="Disordered" evidence="1">
    <location>
        <begin position="69"/>
        <end position="88"/>
    </location>
</feature>
<reference evidence="3" key="1">
    <citation type="submission" date="2021-01" db="EMBL/GenBank/DDBJ databases">
        <authorList>
            <person name="Corre E."/>
            <person name="Pelletier E."/>
            <person name="Niang G."/>
            <person name="Scheremetjew M."/>
            <person name="Finn R."/>
            <person name="Kale V."/>
            <person name="Holt S."/>
            <person name="Cochrane G."/>
            <person name="Meng A."/>
            <person name="Brown T."/>
            <person name="Cohen L."/>
        </authorList>
    </citation>
    <scope>NUCLEOTIDE SEQUENCE</scope>
    <source>
        <strain evidence="3">PLY429</strain>
    </source>
</reference>
<name>A0A7S1SUA3_9CHLO</name>
<keyword evidence="2" id="KW-0812">Transmembrane</keyword>
<protein>
    <submittedName>
        <fullName evidence="3">Uncharacterized protein</fullName>
    </submittedName>
</protein>
<evidence type="ECO:0000313" key="3">
    <source>
        <dbReference type="EMBL" id="CAD9208939.1"/>
    </source>
</evidence>
<keyword evidence="2" id="KW-0472">Membrane</keyword>
<evidence type="ECO:0000256" key="2">
    <source>
        <dbReference type="SAM" id="Phobius"/>
    </source>
</evidence>
<feature type="transmembrane region" description="Helical" evidence="2">
    <location>
        <begin position="199"/>
        <end position="222"/>
    </location>
</feature>
<gene>
    <name evidence="3" type="ORF">TCHU04912_LOCUS11177</name>
</gene>
<dbReference type="EMBL" id="HBGG01021503">
    <property type="protein sequence ID" value="CAD9208939.1"/>
    <property type="molecule type" value="Transcribed_RNA"/>
</dbReference>
<keyword evidence="2" id="KW-1133">Transmembrane helix</keyword>
<accession>A0A7S1SUA3</accession>
<feature type="transmembrane region" description="Helical" evidence="2">
    <location>
        <begin position="105"/>
        <end position="133"/>
    </location>
</feature>
<organism evidence="3">
    <name type="scientific">Tetraselmis chuii</name>
    <dbReference type="NCBI Taxonomy" id="63592"/>
    <lineage>
        <taxon>Eukaryota</taxon>
        <taxon>Viridiplantae</taxon>
        <taxon>Chlorophyta</taxon>
        <taxon>core chlorophytes</taxon>
        <taxon>Chlorodendrophyceae</taxon>
        <taxon>Chlorodendrales</taxon>
        <taxon>Chlorodendraceae</taxon>
        <taxon>Tetraselmis</taxon>
    </lineage>
</organism>
<dbReference type="AlphaFoldDB" id="A0A7S1SUA3"/>
<evidence type="ECO:0000256" key="1">
    <source>
        <dbReference type="SAM" id="MobiDB-lite"/>
    </source>
</evidence>